<feature type="compositionally biased region" description="Low complexity" evidence="1">
    <location>
        <begin position="107"/>
        <end position="127"/>
    </location>
</feature>
<proteinExistence type="predicted"/>
<feature type="compositionally biased region" description="Polar residues" evidence="1">
    <location>
        <begin position="1"/>
        <end position="12"/>
    </location>
</feature>
<feature type="compositionally biased region" description="Low complexity" evidence="1">
    <location>
        <begin position="43"/>
        <end position="77"/>
    </location>
</feature>
<evidence type="ECO:0000256" key="1">
    <source>
        <dbReference type="SAM" id="MobiDB-lite"/>
    </source>
</evidence>
<evidence type="ECO:0000313" key="2">
    <source>
        <dbReference type="EMBL" id="CAA9217031.1"/>
    </source>
</evidence>
<name>A0A6J4H7K9_9ACTN</name>
<feature type="compositionally biased region" description="Polar residues" evidence="1">
    <location>
        <begin position="158"/>
        <end position="167"/>
    </location>
</feature>
<feature type="non-terminal residue" evidence="2">
    <location>
        <position position="167"/>
    </location>
</feature>
<protein>
    <submittedName>
        <fullName evidence="2">Uncharacterized protein</fullName>
    </submittedName>
</protein>
<feature type="non-terminal residue" evidence="2">
    <location>
        <position position="1"/>
    </location>
</feature>
<feature type="region of interest" description="Disordered" evidence="1">
    <location>
        <begin position="1"/>
        <end position="167"/>
    </location>
</feature>
<accession>A0A6J4H7K9</accession>
<feature type="compositionally biased region" description="Low complexity" evidence="1">
    <location>
        <begin position="84"/>
        <end position="100"/>
    </location>
</feature>
<gene>
    <name evidence="2" type="ORF">AVDCRST_MAG41-314</name>
</gene>
<sequence length="167" mass="18159">WQTVLSTHSDTSPPAGAHSSPRTSGRRPLFRRCTPSRGRRLPPRWSSWGGRPRPGRCWPGTSTSRSPTRPPGSSSAASRRRRPTSPTVCAESCTTSTPRSSCRRGRPSASISTGRTPTPGRPSTWTTPRRRMLGSGHRSPSRRTTTPRSCKVRIGGQERSSTQVSSA</sequence>
<reference evidence="2" key="1">
    <citation type="submission" date="2020-02" db="EMBL/GenBank/DDBJ databases">
        <authorList>
            <person name="Meier V. D."/>
        </authorList>
    </citation>
    <scope>NUCLEOTIDE SEQUENCE</scope>
    <source>
        <strain evidence="2">AVDCRST_MAG41</strain>
    </source>
</reference>
<dbReference type="AlphaFoldDB" id="A0A6J4H7K9"/>
<organism evidence="2">
    <name type="scientific">uncultured Mycobacteriales bacterium</name>
    <dbReference type="NCBI Taxonomy" id="581187"/>
    <lineage>
        <taxon>Bacteria</taxon>
        <taxon>Bacillati</taxon>
        <taxon>Actinomycetota</taxon>
        <taxon>Actinomycetes</taxon>
        <taxon>Mycobacteriales</taxon>
        <taxon>environmental samples</taxon>
    </lineage>
</organism>
<dbReference type="EMBL" id="CADCTP010000025">
    <property type="protein sequence ID" value="CAA9217031.1"/>
    <property type="molecule type" value="Genomic_DNA"/>
</dbReference>